<name>A0ABQ5V5W4_9PROT</name>
<evidence type="ECO:0000313" key="1">
    <source>
        <dbReference type="EMBL" id="GLQ22938.1"/>
    </source>
</evidence>
<reference evidence="1" key="1">
    <citation type="journal article" date="2014" name="Int. J. Syst. Evol. Microbiol.">
        <title>Complete genome of a new Firmicutes species belonging to the dominant human colonic microbiota ('Ruminococcus bicirculans') reveals two chromosomes and a selective capacity to utilize plant glucans.</title>
        <authorList>
            <consortium name="NISC Comparative Sequencing Program"/>
            <person name="Wegmann U."/>
            <person name="Louis P."/>
            <person name="Goesmann A."/>
            <person name="Henrissat B."/>
            <person name="Duncan S.H."/>
            <person name="Flint H.J."/>
        </authorList>
    </citation>
    <scope>NUCLEOTIDE SEQUENCE</scope>
    <source>
        <strain evidence="1">NBRC 108219</strain>
    </source>
</reference>
<reference evidence="1" key="2">
    <citation type="submission" date="2023-01" db="EMBL/GenBank/DDBJ databases">
        <title>Draft genome sequence of Algimonas ampicilliniresistens strain NBRC 108219.</title>
        <authorList>
            <person name="Sun Q."/>
            <person name="Mori K."/>
        </authorList>
    </citation>
    <scope>NUCLEOTIDE SEQUENCE</scope>
    <source>
        <strain evidence="1">NBRC 108219</strain>
    </source>
</reference>
<gene>
    <name evidence="1" type="ORF">GCM10007853_08120</name>
</gene>
<dbReference type="Gene3D" id="1.10.238.160">
    <property type="match status" value="1"/>
</dbReference>
<dbReference type="Proteomes" id="UP001161391">
    <property type="component" value="Unassembled WGS sequence"/>
</dbReference>
<comment type="caution">
    <text evidence="1">The sequence shown here is derived from an EMBL/GenBank/DDBJ whole genome shotgun (WGS) entry which is preliminary data.</text>
</comment>
<dbReference type="Pfam" id="PF05930">
    <property type="entry name" value="Phage_AlpA"/>
    <property type="match status" value="1"/>
</dbReference>
<evidence type="ECO:0008006" key="3">
    <source>
        <dbReference type="Google" id="ProtNLM"/>
    </source>
</evidence>
<evidence type="ECO:0000313" key="2">
    <source>
        <dbReference type="Proteomes" id="UP001161391"/>
    </source>
</evidence>
<sequence length="69" mass="7523">MDNTSFPETGLVRLSQILAPAGPIPVSKSTWWDGVKSGRFPKPQKLGPRTTVWKVADIRALYESPAEAA</sequence>
<dbReference type="EMBL" id="BSNK01000001">
    <property type="protein sequence ID" value="GLQ22938.1"/>
    <property type="molecule type" value="Genomic_DNA"/>
</dbReference>
<protein>
    <recommendedName>
        <fullName evidence="3">AlpA family phage regulatory protein</fullName>
    </recommendedName>
</protein>
<organism evidence="1 2">
    <name type="scientific">Algimonas ampicilliniresistens</name>
    <dbReference type="NCBI Taxonomy" id="1298735"/>
    <lineage>
        <taxon>Bacteria</taxon>
        <taxon>Pseudomonadati</taxon>
        <taxon>Pseudomonadota</taxon>
        <taxon>Alphaproteobacteria</taxon>
        <taxon>Maricaulales</taxon>
        <taxon>Robiginitomaculaceae</taxon>
        <taxon>Algimonas</taxon>
    </lineage>
</organism>
<proteinExistence type="predicted"/>
<keyword evidence="2" id="KW-1185">Reference proteome</keyword>
<dbReference type="RefSeq" id="WP_348520672.1">
    <property type="nucleotide sequence ID" value="NZ_BSNK01000001.1"/>
</dbReference>
<dbReference type="InterPro" id="IPR010260">
    <property type="entry name" value="AlpA"/>
</dbReference>
<accession>A0ABQ5V5W4</accession>